<dbReference type="RefSeq" id="WP_063271303.1">
    <property type="nucleotide sequence ID" value="NZ_LQMT02000005.1"/>
</dbReference>
<dbReference type="PANTHER" id="PTHR43806:SF11">
    <property type="entry name" value="CEREVISIN-RELATED"/>
    <property type="match status" value="1"/>
</dbReference>
<dbReference type="InterPro" id="IPR015500">
    <property type="entry name" value="Peptidase_S8_subtilisin-rel"/>
</dbReference>
<evidence type="ECO:0000256" key="2">
    <source>
        <dbReference type="ARBA" id="ARBA00022670"/>
    </source>
</evidence>
<dbReference type="InterPro" id="IPR022398">
    <property type="entry name" value="Peptidase_S8_His-AS"/>
</dbReference>
<evidence type="ECO:0000256" key="5">
    <source>
        <dbReference type="PROSITE-ProRule" id="PRU01240"/>
    </source>
</evidence>
<dbReference type="GO" id="GO:0004252">
    <property type="term" value="F:serine-type endopeptidase activity"/>
    <property type="evidence" value="ECO:0007669"/>
    <property type="project" value="UniProtKB-UniRule"/>
</dbReference>
<dbReference type="InterPro" id="IPR015919">
    <property type="entry name" value="Cadherin-like_sf"/>
</dbReference>
<dbReference type="Pfam" id="PF05922">
    <property type="entry name" value="Inhibitor_I9"/>
    <property type="match status" value="1"/>
</dbReference>
<dbReference type="GO" id="GO:0005615">
    <property type="term" value="C:extracellular space"/>
    <property type="evidence" value="ECO:0007669"/>
    <property type="project" value="TreeGrafter"/>
</dbReference>
<evidence type="ECO:0000259" key="8">
    <source>
        <dbReference type="PROSITE" id="PS51829"/>
    </source>
</evidence>
<dbReference type="GO" id="GO:0006508">
    <property type="term" value="P:proteolysis"/>
    <property type="evidence" value="ECO:0007669"/>
    <property type="project" value="UniProtKB-KW"/>
</dbReference>
<dbReference type="InterPro" id="IPR002884">
    <property type="entry name" value="P_dom"/>
</dbReference>
<feature type="active site" description="Charge relay system" evidence="5">
    <location>
        <position position="191"/>
    </location>
</feature>
<dbReference type="Pfam" id="PF05345">
    <property type="entry name" value="He_PIG"/>
    <property type="match status" value="1"/>
</dbReference>
<dbReference type="Gene3D" id="3.40.50.200">
    <property type="entry name" value="Peptidase S8/S53 domain"/>
    <property type="match status" value="1"/>
</dbReference>
<dbReference type="InterPro" id="IPR010259">
    <property type="entry name" value="S8pro/Inhibitor_I9"/>
</dbReference>
<dbReference type="PROSITE" id="PS51892">
    <property type="entry name" value="SUBTILASE"/>
    <property type="match status" value="1"/>
</dbReference>
<dbReference type="InterPro" id="IPR013783">
    <property type="entry name" value="Ig-like_fold"/>
</dbReference>
<dbReference type="GO" id="GO:0005975">
    <property type="term" value="P:carbohydrate metabolic process"/>
    <property type="evidence" value="ECO:0007669"/>
    <property type="project" value="UniProtKB-ARBA"/>
</dbReference>
<evidence type="ECO:0000256" key="3">
    <source>
        <dbReference type="ARBA" id="ARBA00022801"/>
    </source>
</evidence>
<evidence type="ECO:0000313" key="10">
    <source>
        <dbReference type="Proteomes" id="UP000076660"/>
    </source>
</evidence>
<comment type="caution">
    <text evidence="9">The sequence shown here is derived from an EMBL/GenBank/DDBJ whole genome shotgun (WGS) entry which is preliminary data.</text>
</comment>
<feature type="chain" id="PRO_5039530460" evidence="7">
    <location>
        <begin position="29"/>
        <end position="608"/>
    </location>
</feature>
<dbReference type="Gene3D" id="2.60.120.260">
    <property type="entry name" value="Galactose-binding domain-like"/>
    <property type="match status" value="1"/>
</dbReference>
<dbReference type="GO" id="GO:0016020">
    <property type="term" value="C:membrane"/>
    <property type="evidence" value="ECO:0007669"/>
    <property type="project" value="InterPro"/>
</dbReference>
<dbReference type="PROSITE" id="PS00136">
    <property type="entry name" value="SUBTILASE_ASP"/>
    <property type="match status" value="1"/>
</dbReference>
<dbReference type="SUPFAM" id="SSF52743">
    <property type="entry name" value="Subtilisin-like"/>
    <property type="match status" value="1"/>
</dbReference>
<name>A0A1W2M3V3_9PSEU</name>
<organism evidence="9 10">
    <name type="scientific">Amycolatopsis keratiniphila subsp. keratiniphila</name>
    <dbReference type="NCBI Taxonomy" id="227715"/>
    <lineage>
        <taxon>Bacteria</taxon>
        <taxon>Bacillati</taxon>
        <taxon>Actinomycetota</taxon>
        <taxon>Actinomycetes</taxon>
        <taxon>Pseudonocardiales</taxon>
        <taxon>Pseudonocardiaceae</taxon>
        <taxon>Amycolatopsis</taxon>
        <taxon>Amycolatopsis japonica group</taxon>
    </lineage>
</organism>
<dbReference type="Pfam" id="PF01483">
    <property type="entry name" value="P_proprotein"/>
    <property type="match status" value="1"/>
</dbReference>
<accession>A0A1W2M3V3</accession>
<dbReference type="InterPro" id="IPR050131">
    <property type="entry name" value="Peptidase_S8_subtilisin-like"/>
</dbReference>
<dbReference type="PROSITE" id="PS00138">
    <property type="entry name" value="SUBTILASE_SER"/>
    <property type="match status" value="1"/>
</dbReference>
<dbReference type="InterPro" id="IPR023828">
    <property type="entry name" value="Peptidase_S8_Ser-AS"/>
</dbReference>
<dbReference type="InterPro" id="IPR006644">
    <property type="entry name" value="Cadg"/>
</dbReference>
<evidence type="ECO:0000256" key="4">
    <source>
        <dbReference type="ARBA" id="ARBA00022825"/>
    </source>
</evidence>
<evidence type="ECO:0000256" key="7">
    <source>
        <dbReference type="SAM" id="SignalP"/>
    </source>
</evidence>
<dbReference type="SUPFAM" id="SSF49313">
    <property type="entry name" value="Cadherin-like"/>
    <property type="match status" value="1"/>
</dbReference>
<dbReference type="SMART" id="SM00736">
    <property type="entry name" value="CADG"/>
    <property type="match status" value="1"/>
</dbReference>
<dbReference type="EMBL" id="LQMT02000005">
    <property type="protein sequence ID" value="ONF74369.1"/>
    <property type="molecule type" value="Genomic_DNA"/>
</dbReference>
<dbReference type="PRINTS" id="PR00723">
    <property type="entry name" value="SUBTILISIN"/>
</dbReference>
<dbReference type="InterPro" id="IPR036852">
    <property type="entry name" value="Peptidase_S8/S53_dom_sf"/>
</dbReference>
<dbReference type="Gene3D" id="2.60.40.10">
    <property type="entry name" value="Immunoglobulins"/>
    <property type="match status" value="1"/>
</dbReference>
<keyword evidence="3 5" id="KW-0378">Hydrolase</keyword>
<dbReference type="AlphaFoldDB" id="A0A1W2M3V3"/>
<dbReference type="PANTHER" id="PTHR43806">
    <property type="entry name" value="PEPTIDASE S8"/>
    <property type="match status" value="1"/>
</dbReference>
<dbReference type="InterPro" id="IPR008979">
    <property type="entry name" value="Galactose-bd-like_sf"/>
</dbReference>
<keyword evidence="2 5" id="KW-0645">Protease</keyword>
<dbReference type="InterPro" id="IPR000209">
    <property type="entry name" value="Peptidase_S8/S53_dom"/>
</dbReference>
<dbReference type="PROSITE" id="PS00137">
    <property type="entry name" value="SUBTILASE_HIS"/>
    <property type="match status" value="1"/>
</dbReference>
<proteinExistence type="inferred from homology"/>
<sequence>MSLWTTSARAIGCAVAVMGSLCALSVPASSSPSATIVNADSPDAVPGRYIVVLKGSAAASSTASATAMTQRYGGQLRHVYDAVVGGYSAAMSAQQATRLAADPAVQSVRQVQEMVALDTQPNPANWGLDRIDQPSLPLNGSYTYPSNGGQGVNIYVMDSGINAAHTDFTGRIGAGYDFVDGDSTPQDCHGHGTHVAGSAAGSRYGVAKKATIVPLRVLNCSGSAYDDDLIAAANWVTRNATKPAVLNYSIGCRSQCPSNPPLESAVRSVIASGVQWVMAAGNSNDDACQYSPQHIRDGVTVGNSTRTDARRSDSNYGTCLDIWGPGTDIVSASHTSNTGTTTMSGTSMASPHVAGVAALHLAQNPTATPAQVRDALVNNASVGKLTGVNGSPNVLLNSAYLNGQQPGEVSVANPGDQTATAGQAFRVDNSASGGTSPYTWSATGLPSGLSIDSASGSITGTPTTVGTANVTVTARDSAGRTGSASFRVVVGSTGGECQAITNSTVGRITDFSTTRSVITSTCSGTASASATVAVNITHPYIGDLRVTLIAPDGSSYLLHNRTGGDTDDLIKTYTVNLAAESRAGQWTLSVYDGGPQDTGTLNRWTLTL</sequence>
<dbReference type="GO" id="GO:0005509">
    <property type="term" value="F:calcium ion binding"/>
    <property type="evidence" value="ECO:0007669"/>
    <property type="project" value="InterPro"/>
</dbReference>
<comment type="similarity">
    <text evidence="1 5 6">Belongs to the peptidase S8 family.</text>
</comment>
<reference evidence="9 10" key="1">
    <citation type="submission" date="2016-12" db="EMBL/GenBank/DDBJ databases">
        <title>Amycolatopsis keratiniphila subsp. keratiniphila genome sequencing and assembly.</title>
        <authorList>
            <person name="Mayilraj S."/>
            <person name="Kaur N."/>
        </authorList>
    </citation>
    <scope>NUCLEOTIDE SEQUENCE [LARGE SCALE GENOMIC DNA]</scope>
    <source>
        <strain evidence="9 10">DSM 44409</strain>
    </source>
</reference>
<dbReference type="SUPFAM" id="SSF54897">
    <property type="entry name" value="Protease propeptides/inhibitors"/>
    <property type="match status" value="1"/>
</dbReference>
<dbReference type="InterPro" id="IPR034193">
    <property type="entry name" value="PCSK9_ProteinaseK-like"/>
</dbReference>
<dbReference type="CDD" id="cd04077">
    <property type="entry name" value="Peptidases_S8_PCSK9_ProteinaseK_like"/>
    <property type="match status" value="1"/>
</dbReference>
<dbReference type="Gene3D" id="3.30.70.80">
    <property type="entry name" value="Peptidase S8 propeptide/proteinase inhibitor I9"/>
    <property type="match status" value="1"/>
</dbReference>
<dbReference type="Proteomes" id="UP000076660">
    <property type="component" value="Unassembled WGS sequence"/>
</dbReference>
<gene>
    <name evidence="9" type="ORF">AVR91_0203510</name>
</gene>
<dbReference type="FunFam" id="3.40.50.200:FF:000014">
    <property type="entry name" value="Proteinase K"/>
    <property type="match status" value="1"/>
</dbReference>
<dbReference type="PROSITE" id="PS51829">
    <property type="entry name" value="P_HOMO_B"/>
    <property type="match status" value="1"/>
</dbReference>
<evidence type="ECO:0000313" key="9">
    <source>
        <dbReference type="EMBL" id="ONF74369.1"/>
    </source>
</evidence>
<feature type="active site" description="Charge relay system" evidence="5">
    <location>
        <position position="158"/>
    </location>
</feature>
<protein>
    <submittedName>
        <fullName evidence="9">Peptidase S8</fullName>
    </submittedName>
</protein>
<feature type="signal peptide" evidence="7">
    <location>
        <begin position="1"/>
        <end position="28"/>
    </location>
</feature>
<evidence type="ECO:0000256" key="6">
    <source>
        <dbReference type="RuleBase" id="RU003355"/>
    </source>
</evidence>
<evidence type="ECO:0000256" key="1">
    <source>
        <dbReference type="ARBA" id="ARBA00011073"/>
    </source>
</evidence>
<dbReference type="InterPro" id="IPR023827">
    <property type="entry name" value="Peptidase_S8_Asp-AS"/>
</dbReference>
<dbReference type="InterPro" id="IPR037045">
    <property type="entry name" value="S8pro/Inhibitor_I9_sf"/>
</dbReference>
<feature type="domain" description="P/Homo B" evidence="8">
    <location>
        <begin position="489"/>
        <end position="608"/>
    </location>
</feature>
<dbReference type="Pfam" id="PF00082">
    <property type="entry name" value="Peptidase_S8"/>
    <property type="match status" value="1"/>
</dbReference>
<dbReference type="SUPFAM" id="SSF49785">
    <property type="entry name" value="Galactose-binding domain-like"/>
    <property type="match status" value="1"/>
</dbReference>
<feature type="active site" description="Charge relay system" evidence="5">
    <location>
        <position position="347"/>
    </location>
</feature>
<keyword evidence="4 5" id="KW-0720">Serine protease</keyword>
<keyword evidence="7" id="KW-0732">Signal</keyword>